<feature type="compositionally biased region" description="Basic and acidic residues" evidence="1">
    <location>
        <begin position="22"/>
        <end position="33"/>
    </location>
</feature>
<proteinExistence type="predicted"/>
<reference evidence="2" key="1">
    <citation type="journal article" date="2009" name="Rice">
        <title>De Novo Next Generation Sequencing of Plant Genomes.</title>
        <authorList>
            <person name="Rounsley S."/>
            <person name="Marri P.R."/>
            <person name="Yu Y."/>
            <person name="He R."/>
            <person name="Sisneros N."/>
            <person name="Goicoechea J.L."/>
            <person name="Lee S.J."/>
            <person name="Angelova A."/>
            <person name="Kudrna D."/>
            <person name="Luo M."/>
            <person name="Affourtit J."/>
            <person name="Desany B."/>
            <person name="Knight J."/>
            <person name="Niazi F."/>
            <person name="Egholm M."/>
            <person name="Wing R.A."/>
        </authorList>
    </citation>
    <scope>NUCLEOTIDE SEQUENCE [LARGE SCALE GENOMIC DNA]</scope>
    <source>
        <strain evidence="2">cv. IRGC 105608</strain>
    </source>
</reference>
<organism evidence="2">
    <name type="scientific">Oryza barthii</name>
    <dbReference type="NCBI Taxonomy" id="65489"/>
    <lineage>
        <taxon>Eukaryota</taxon>
        <taxon>Viridiplantae</taxon>
        <taxon>Streptophyta</taxon>
        <taxon>Embryophyta</taxon>
        <taxon>Tracheophyta</taxon>
        <taxon>Spermatophyta</taxon>
        <taxon>Magnoliopsida</taxon>
        <taxon>Liliopsida</taxon>
        <taxon>Poales</taxon>
        <taxon>Poaceae</taxon>
        <taxon>BOP clade</taxon>
        <taxon>Oryzoideae</taxon>
        <taxon>Oryzeae</taxon>
        <taxon>Oryzinae</taxon>
        <taxon>Oryza</taxon>
    </lineage>
</organism>
<name>A0A0D3HMC7_9ORYZ</name>
<dbReference type="HOGENOM" id="CLU_2254562_0_0_1"/>
<reference evidence="2" key="2">
    <citation type="submission" date="2015-03" db="UniProtKB">
        <authorList>
            <consortium name="EnsemblPlants"/>
        </authorList>
    </citation>
    <scope>IDENTIFICATION</scope>
</reference>
<sequence length="113" mass="12118">MGPLTCEAHTSSSLLPFLASRRSDDKVASRRSYDSFSSRQSDDTSCPRGGVKQGVVSGDSSSYISACLPRNPVVATVHKDDKVNHRPEVDVAVGCDVEAKISHVEAKILRLSS</sequence>
<evidence type="ECO:0000313" key="2">
    <source>
        <dbReference type="EnsemblPlants" id="OBART11G15070.1"/>
    </source>
</evidence>
<dbReference type="Gramene" id="OBART11G15070.1">
    <property type="protein sequence ID" value="OBART11G15070.1"/>
    <property type="gene ID" value="OBART11G15070"/>
</dbReference>
<keyword evidence="3" id="KW-1185">Reference proteome</keyword>
<dbReference type="PaxDb" id="65489-OBART11G15070.1"/>
<dbReference type="AlphaFoldDB" id="A0A0D3HMC7"/>
<accession>A0A0D3HMC7</accession>
<evidence type="ECO:0000256" key="1">
    <source>
        <dbReference type="SAM" id="MobiDB-lite"/>
    </source>
</evidence>
<dbReference type="Proteomes" id="UP000026960">
    <property type="component" value="Chromosome 11"/>
</dbReference>
<evidence type="ECO:0000313" key="3">
    <source>
        <dbReference type="Proteomes" id="UP000026960"/>
    </source>
</evidence>
<protein>
    <submittedName>
        <fullName evidence="2">Uncharacterized protein</fullName>
    </submittedName>
</protein>
<feature type="region of interest" description="Disordered" evidence="1">
    <location>
        <begin position="22"/>
        <end position="61"/>
    </location>
</feature>
<dbReference type="EnsemblPlants" id="OBART11G15070.1">
    <property type="protein sequence ID" value="OBART11G15070.1"/>
    <property type="gene ID" value="OBART11G15070"/>
</dbReference>